<dbReference type="InterPro" id="IPR043721">
    <property type="entry name" value="DUF5662"/>
</dbReference>
<proteinExistence type="predicted"/>
<name>A0A380LL64_9FIRM</name>
<dbReference type="AlphaFoldDB" id="A0A380LL64"/>
<gene>
    <name evidence="1" type="ORF">NCTC11087_01529</name>
</gene>
<protein>
    <recommendedName>
        <fullName evidence="3">Catalase</fullName>
    </recommendedName>
</protein>
<dbReference type="EMBL" id="UHFX01000003">
    <property type="protein sequence ID" value="SUO04608.1"/>
    <property type="molecule type" value="Genomic_DNA"/>
</dbReference>
<evidence type="ECO:0000313" key="2">
    <source>
        <dbReference type="Proteomes" id="UP000255523"/>
    </source>
</evidence>
<dbReference type="Proteomes" id="UP000255523">
    <property type="component" value="Unassembled WGS sequence"/>
</dbReference>
<accession>A0A380LL64</accession>
<sequence length="193" mass="22815">MLSMHKVRGHLKTINQHKAKVTQLCFRCHLYKQGILHDLSKYTWTELKTGFTYFQGFRSPIDAQKEDIGYSLSWLHHKGRNKHHWEYWLDNGPNGVHPVKMPVNYVIEMFCDRVAASMIYQKDQYTNHSALDYYMQGRNRIMIHPDTDRLILFLLQYLANHGLDDTIDFIVHRVRKEGYSILEDKTGSSSKQN</sequence>
<dbReference type="Pfam" id="PF18907">
    <property type="entry name" value="DUF5662"/>
    <property type="match status" value="1"/>
</dbReference>
<evidence type="ECO:0000313" key="1">
    <source>
        <dbReference type="EMBL" id="SUO04608.1"/>
    </source>
</evidence>
<evidence type="ECO:0008006" key="3">
    <source>
        <dbReference type="Google" id="ProtNLM"/>
    </source>
</evidence>
<reference evidence="1 2" key="1">
    <citation type="submission" date="2018-06" db="EMBL/GenBank/DDBJ databases">
        <authorList>
            <consortium name="Pathogen Informatics"/>
            <person name="Doyle S."/>
        </authorList>
    </citation>
    <scope>NUCLEOTIDE SEQUENCE [LARGE SCALE GENOMIC DNA]</scope>
    <source>
        <strain evidence="1 2">NCTC11087</strain>
    </source>
</reference>
<organism evidence="1 2">
    <name type="scientific">Faecalicoccus pleomorphus</name>
    <dbReference type="NCBI Taxonomy" id="1323"/>
    <lineage>
        <taxon>Bacteria</taxon>
        <taxon>Bacillati</taxon>
        <taxon>Bacillota</taxon>
        <taxon>Erysipelotrichia</taxon>
        <taxon>Erysipelotrichales</taxon>
        <taxon>Erysipelotrichaceae</taxon>
        <taxon>Faecalicoccus</taxon>
    </lineage>
</organism>
<keyword evidence="2" id="KW-1185">Reference proteome</keyword>